<dbReference type="Pfam" id="PF00534">
    <property type="entry name" value="Glycos_transf_1"/>
    <property type="match status" value="1"/>
</dbReference>
<evidence type="ECO:0000256" key="1">
    <source>
        <dbReference type="ARBA" id="ARBA00022676"/>
    </source>
</evidence>
<evidence type="ECO:0000256" key="2">
    <source>
        <dbReference type="ARBA" id="ARBA00022679"/>
    </source>
</evidence>
<dbReference type="Pfam" id="PF13579">
    <property type="entry name" value="Glyco_trans_4_4"/>
    <property type="match status" value="1"/>
</dbReference>
<dbReference type="InterPro" id="IPR050194">
    <property type="entry name" value="Glycosyltransferase_grp1"/>
</dbReference>
<dbReference type="AlphaFoldDB" id="A0A4R6S2M1"/>
<keyword evidence="6" id="KW-1185">Reference proteome</keyword>
<evidence type="ECO:0000259" key="3">
    <source>
        <dbReference type="Pfam" id="PF00534"/>
    </source>
</evidence>
<dbReference type="GO" id="GO:0016757">
    <property type="term" value="F:glycosyltransferase activity"/>
    <property type="evidence" value="ECO:0007669"/>
    <property type="project" value="UniProtKB-KW"/>
</dbReference>
<dbReference type="PANTHER" id="PTHR45947:SF3">
    <property type="entry name" value="SULFOQUINOVOSYL TRANSFERASE SQD2"/>
    <property type="match status" value="1"/>
</dbReference>
<dbReference type="InterPro" id="IPR001296">
    <property type="entry name" value="Glyco_trans_1"/>
</dbReference>
<dbReference type="EMBL" id="SNXZ01000006">
    <property type="protein sequence ID" value="TDP93879.1"/>
    <property type="molecule type" value="Genomic_DNA"/>
</dbReference>
<dbReference type="CDD" id="cd03801">
    <property type="entry name" value="GT4_PimA-like"/>
    <property type="match status" value="1"/>
</dbReference>
<feature type="domain" description="Glycosyl transferase family 1" evidence="3">
    <location>
        <begin position="199"/>
        <end position="347"/>
    </location>
</feature>
<evidence type="ECO:0000313" key="5">
    <source>
        <dbReference type="EMBL" id="TDP93879.1"/>
    </source>
</evidence>
<dbReference type="Gene3D" id="3.40.50.2000">
    <property type="entry name" value="Glycogen Phosphorylase B"/>
    <property type="match status" value="2"/>
</dbReference>
<evidence type="ECO:0000259" key="4">
    <source>
        <dbReference type="Pfam" id="PF13579"/>
    </source>
</evidence>
<dbReference type="SUPFAM" id="SSF53756">
    <property type="entry name" value="UDP-Glycosyltransferase/glycogen phosphorylase"/>
    <property type="match status" value="1"/>
</dbReference>
<organism evidence="5 6">
    <name type="scientific">Labedaea rhizosphaerae</name>
    <dbReference type="NCBI Taxonomy" id="598644"/>
    <lineage>
        <taxon>Bacteria</taxon>
        <taxon>Bacillati</taxon>
        <taxon>Actinomycetota</taxon>
        <taxon>Actinomycetes</taxon>
        <taxon>Pseudonocardiales</taxon>
        <taxon>Pseudonocardiaceae</taxon>
        <taxon>Labedaea</taxon>
    </lineage>
</organism>
<name>A0A4R6S2M1_LABRH</name>
<feature type="domain" description="Glycosyltransferase subfamily 4-like N-terminal" evidence="4">
    <location>
        <begin position="20"/>
        <end position="178"/>
    </location>
</feature>
<gene>
    <name evidence="5" type="ORF">EV186_106273</name>
</gene>
<proteinExistence type="predicted"/>
<dbReference type="PANTHER" id="PTHR45947">
    <property type="entry name" value="SULFOQUINOVOSYL TRANSFERASE SQD2"/>
    <property type="match status" value="1"/>
</dbReference>
<accession>A0A4R6S2M1</accession>
<dbReference type="OrthoDB" id="9802525at2"/>
<reference evidence="5 6" key="1">
    <citation type="submission" date="2019-03" db="EMBL/GenBank/DDBJ databases">
        <title>Genomic Encyclopedia of Type Strains, Phase IV (KMG-IV): sequencing the most valuable type-strain genomes for metagenomic binning, comparative biology and taxonomic classification.</title>
        <authorList>
            <person name="Goeker M."/>
        </authorList>
    </citation>
    <scope>NUCLEOTIDE SEQUENCE [LARGE SCALE GENOMIC DNA]</scope>
    <source>
        <strain evidence="5 6">DSM 45361</strain>
    </source>
</reference>
<dbReference type="InterPro" id="IPR028098">
    <property type="entry name" value="Glyco_trans_4-like_N"/>
</dbReference>
<dbReference type="RefSeq" id="WP_133852873.1">
    <property type="nucleotide sequence ID" value="NZ_SNXZ01000006.1"/>
</dbReference>
<keyword evidence="2 5" id="KW-0808">Transferase</keyword>
<evidence type="ECO:0000313" key="6">
    <source>
        <dbReference type="Proteomes" id="UP000295444"/>
    </source>
</evidence>
<protein>
    <submittedName>
        <fullName evidence="5">Glycosyltransferase involved in cell wall biosynthesis</fullName>
    </submittedName>
</protein>
<comment type="caution">
    <text evidence="5">The sequence shown here is derived from an EMBL/GenBank/DDBJ whole genome shotgun (WGS) entry which is preliminary data.</text>
</comment>
<dbReference type="GO" id="GO:1901137">
    <property type="term" value="P:carbohydrate derivative biosynthetic process"/>
    <property type="evidence" value="ECO:0007669"/>
    <property type="project" value="UniProtKB-ARBA"/>
</dbReference>
<keyword evidence="1" id="KW-0328">Glycosyltransferase</keyword>
<sequence length="386" mass="41734">MSERRYDLAIALNYYHPYLSGVARTAKVVAEGLTRRGHRVAVVTTQHDNRLPQREELNGVDVYRAPIVRKIGRGYFSPAMTRITRDVARRSRLLHVHLPMLEAALLVRGIGDTPVVTRYHIDVWMPPSLLRAPVTRAVNASVSSALKASAAVTINSHDQIVRSVHRATLADADVHALPAPCTDRRGGTARYRETAGLHIGFLGRVVADKGVDRLVRAFRMVDDPDARLLIAGDFEDVAGGSTIDVVRAAAAGDDRVRILGPLTGSALDDFYASIDVFGLPSVVESFGQAQAEAIMCGVPSVTVDLPGGRLPVTETGLGVLIERGASDAELHEALLAAADIPAQRRQQAAAKALRLFGTDRFLDAYEELLDEHGLDVPVTGREEEVA</sequence>
<dbReference type="Proteomes" id="UP000295444">
    <property type="component" value="Unassembled WGS sequence"/>
</dbReference>